<evidence type="ECO:0000313" key="8">
    <source>
        <dbReference type="EMBL" id="KAK7498697.1"/>
    </source>
</evidence>
<feature type="transmembrane region" description="Helical" evidence="7">
    <location>
        <begin position="45"/>
        <end position="65"/>
    </location>
</feature>
<reference evidence="8 9" key="1">
    <citation type="journal article" date="2023" name="Sci. Data">
        <title>Genome assembly of the Korean intertidal mud-creeper Batillaria attramentaria.</title>
        <authorList>
            <person name="Patra A.K."/>
            <person name="Ho P.T."/>
            <person name="Jun S."/>
            <person name="Lee S.J."/>
            <person name="Kim Y."/>
            <person name="Won Y.J."/>
        </authorList>
    </citation>
    <scope>NUCLEOTIDE SEQUENCE [LARGE SCALE GENOMIC DNA]</scope>
    <source>
        <strain evidence="8">Wonlab-2016</strain>
    </source>
</reference>
<evidence type="ECO:0000256" key="6">
    <source>
        <dbReference type="SAM" id="MobiDB-lite"/>
    </source>
</evidence>
<evidence type="ECO:0000256" key="5">
    <source>
        <dbReference type="ARBA" id="ARBA00023136"/>
    </source>
</evidence>
<dbReference type="PANTHER" id="PTHR19432">
    <property type="entry name" value="SUGAR TRANSPORTER"/>
    <property type="match status" value="1"/>
</dbReference>
<keyword evidence="9" id="KW-1185">Reference proteome</keyword>
<evidence type="ECO:0000256" key="1">
    <source>
        <dbReference type="ARBA" id="ARBA00004141"/>
    </source>
</evidence>
<accession>A0ABD0LH65</accession>
<dbReference type="EMBL" id="JACVVK020000049">
    <property type="protein sequence ID" value="KAK7498697.1"/>
    <property type="molecule type" value="Genomic_DNA"/>
</dbReference>
<keyword evidence="3 7" id="KW-0812">Transmembrane</keyword>
<keyword evidence="4 7" id="KW-1133">Transmembrane helix</keyword>
<dbReference type="GO" id="GO:0016020">
    <property type="term" value="C:membrane"/>
    <property type="evidence" value="ECO:0007669"/>
    <property type="project" value="UniProtKB-SubCell"/>
</dbReference>
<feature type="compositionally biased region" description="Basic and acidic residues" evidence="6">
    <location>
        <begin position="260"/>
        <end position="275"/>
    </location>
</feature>
<feature type="transmembrane region" description="Helical" evidence="7">
    <location>
        <begin position="537"/>
        <end position="559"/>
    </location>
</feature>
<gene>
    <name evidence="8" type="ORF">BaRGS_00010074</name>
</gene>
<keyword evidence="2" id="KW-0813">Transport</keyword>
<evidence type="ECO:0000256" key="2">
    <source>
        <dbReference type="ARBA" id="ARBA00022448"/>
    </source>
</evidence>
<organism evidence="8 9">
    <name type="scientific">Batillaria attramentaria</name>
    <dbReference type="NCBI Taxonomy" id="370345"/>
    <lineage>
        <taxon>Eukaryota</taxon>
        <taxon>Metazoa</taxon>
        <taxon>Spiralia</taxon>
        <taxon>Lophotrochozoa</taxon>
        <taxon>Mollusca</taxon>
        <taxon>Gastropoda</taxon>
        <taxon>Caenogastropoda</taxon>
        <taxon>Sorbeoconcha</taxon>
        <taxon>Cerithioidea</taxon>
        <taxon>Batillariidae</taxon>
        <taxon>Batillaria</taxon>
    </lineage>
</organism>
<comment type="caution">
    <text evidence="8">The sequence shown here is derived from an EMBL/GenBank/DDBJ whole genome shotgun (WGS) entry which is preliminary data.</text>
</comment>
<evidence type="ECO:0000313" key="9">
    <source>
        <dbReference type="Proteomes" id="UP001519460"/>
    </source>
</evidence>
<protein>
    <submittedName>
        <fullName evidence="8">Uncharacterized protein</fullName>
    </submittedName>
</protein>
<comment type="subcellular location">
    <subcellularLocation>
        <location evidence="1">Membrane</location>
        <topology evidence="1">Multi-pass membrane protein</topology>
    </subcellularLocation>
</comment>
<evidence type="ECO:0000256" key="4">
    <source>
        <dbReference type="ARBA" id="ARBA00022989"/>
    </source>
</evidence>
<dbReference type="PANTHER" id="PTHR19432:SF35">
    <property type="entry name" value="SOLUTE CARRIER FAMILY 45 MEMBER 3 ISOFORM X1"/>
    <property type="match status" value="1"/>
</dbReference>
<evidence type="ECO:0000256" key="3">
    <source>
        <dbReference type="ARBA" id="ARBA00022692"/>
    </source>
</evidence>
<sequence>NIQTLGMPMSLASLTGLAGGPMGAVTIWLLGWLSDKGSGPNRRKMLNVLLSGSIMTAGCVLVVLANVMHLHAVRDGAAMNCSSMPMSNISLPDLPDGSSGTQASGVQGITNLDPVSTEDPLEGTTQSVVLAVASSTPDTFTNPTTVSPESAACLLNSGIPFKAGLGMLGFILIEVGYDATNSFARSWVLTCSSRPEHTTMLVLGLVMASLGGVSTAALGVVDFQFVSGILSVDGSSDNAIPQYEDLSDNSKKSNSGQIESVRDEDFRVSSERRPILPELSSRKNNKTHGAVEKDPSSTYGSWDPLVKPVTPEVRDASWNEKAQEREAYRGRSVLSICANQGVMCTMALICIGMWQGTGATYMFTMLSSDYVGKAIYGGNPRANAGTDSLTDYQDGVSMASWGFIVYYSQSQEENIFKCTLKDAVVSEVHMATGEGNSHPLNSALFLQHCRLGPAMADLFQRLCHSVPGYKVEFVCMQLVLAGLFVSLALTARLEAFFVLSAAAGAHRAIICSVPYAAANDVMQAEAERAKNSGSPRVGLAMAVVTGMMPLAYLTLFPWVGHLETLTGVVSLSPWLGAGFACLAAVFFMPAVI</sequence>
<feature type="transmembrane region" description="Helical" evidence="7">
    <location>
        <begin position="571"/>
        <end position="591"/>
    </location>
</feature>
<dbReference type="Proteomes" id="UP001519460">
    <property type="component" value="Unassembled WGS sequence"/>
</dbReference>
<feature type="region of interest" description="Disordered" evidence="6">
    <location>
        <begin position="241"/>
        <end position="305"/>
    </location>
</feature>
<name>A0ABD0LH65_9CAEN</name>
<feature type="transmembrane region" description="Helical" evidence="7">
    <location>
        <begin position="471"/>
        <end position="489"/>
    </location>
</feature>
<evidence type="ECO:0000256" key="7">
    <source>
        <dbReference type="SAM" id="Phobius"/>
    </source>
</evidence>
<feature type="transmembrane region" description="Helical" evidence="7">
    <location>
        <begin position="12"/>
        <end position="33"/>
    </location>
</feature>
<dbReference type="AlphaFoldDB" id="A0ABD0LH65"/>
<keyword evidence="5 7" id="KW-0472">Membrane</keyword>
<feature type="non-terminal residue" evidence="8">
    <location>
        <position position="1"/>
    </location>
</feature>
<proteinExistence type="predicted"/>
<feature type="transmembrane region" description="Helical" evidence="7">
    <location>
        <begin position="200"/>
        <end position="221"/>
    </location>
</feature>